<dbReference type="RefSeq" id="WP_206595471.1">
    <property type="nucleotide sequence ID" value="NZ_JAFKCS010000019.1"/>
</dbReference>
<evidence type="ECO:0000313" key="3">
    <source>
        <dbReference type="Proteomes" id="UP000663992"/>
    </source>
</evidence>
<organism evidence="2 3">
    <name type="scientific">Bowmanella yangjiangensis</name>
    <dbReference type="NCBI Taxonomy" id="2811230"/>
    <lineage>
        <taxon>Bacteria</taxon>
        <taxon>Pseudomonadati</taxon>
        <taxon>Pseudomonadota</taxon>
        <taxon>Gammaproteobacteria</taxon>
        <taxon>Alteromonadales</taxon>
        <taxon>Alteromonadaceae</taxon>
        <taxon>Bowmanella</taxon>
    </lineage>
</organism>
<name>A0ABS3CWN3_9ALTE</name>
<gene>
    <name evidence="2" type="ORF">J0A65_16770</name>
</gene>
<dbReference type="Pfam" id="PF03929">
    <property type="entry name" value="PepSY_TM"/>
    <property type="match status" value="1"/>
</dbReference>
<dbReference type="Proteomes" id="UP000663992">
    <property type="component" value="Unassembled WGS sequence"/>
</dbReference>
<evidence type="ECO:0000256" key="1">
    <source>
        <dbReference type="SAM" id="Phobius"/>
    </source>
</evidence>
<proteinExistence type="predicted"/>
<dbReference type="PANTHER" id="PTHR34219">
    <property type="entry name" value="IRON-REGULATED INNER MEMBRANE PROTEIN-RELATED"/>
    <property type="match status" value="1"/>
</dbReference>
<feature type="transmembrane region" description="Helical" evidence="1">
    <location>
        <begin position="30"/>
        <end position="52"/>
    </location>
</feature>
<keyword evidence="1" id="KW-0472">Membrane</keyword>
<evidence type="ECO:0000313" key="2">
    <source>
        <dbReference type="EMBL" id="MBN7821525.1"/>
    </source>
</evidence>
<keyword evidence="3" id="KW-1185">Reference proteome</keyword>
<accession>A0ABS3CWN3</accession>
<reference evidence="2 3" key="1">
    <citation type="submission" date="2021-03" db="EMBL/GenBank/DDBJ databases">
        <title>novel species isolated from a fishpond in China.</title>
        <authorList>
            <person name="Lu H."/>
            <person name="Cai Z."/>
        </authorList>
    </citation>
    <scope>NUCLEOTIDE SEQUENCE [LARGE SCALE GENOMIC DNA]</scope>
    <source>
        <strain evidence="2 3">Y57</strain>
    </source>
</reference>
<protein>
    <submittedName>
        <fullName evidence="2">PepSY domain-containing protein</fullName>
    </submittedName>
</protein>
<dbReference type="PANTHER" id="PTHR34219:SF1">
    <property type="entry name" value="PEPSY DOMAIN-CONTAINING PROTEIN"/>
    <property type="match status" value="1"/>
</dbReference>
<feature type="transmembrane region" description="Helical" evidence="1">
    <location>
        <begin position="167"/>
        <end position="188"/>
    </location>
</feature>
<sequence length="464" mass="50899">MLSTAINKSVSPPTDKQNGRFYQAVWRWHYYAGLLVMPFMLILLLSGLLMLLSKPPESLFAQSSIQVEENAKPLPASQLLAKVRQHYPDASVKLYIAPHNASSAAQFYLQPAAHHQGGHAGHGAGGEQVFIHPYNGEILASQQPAHSLYNWLKDLHGSLFLGKLGDALIETAAGLGILMVLSGLYLAWPRTGWRALSINLRPASRSQWRQVHKVVGLLVTLPLLFFLLSGLAWTNVWGGMLVQPWGSLPGTSFKGAKSAQQHQSMNHTGMHQVPWAMEQTLMPASASGPQTLELDQVIAIAAQQGLSSYRVHFPLDDSGVWTISATTMAGDINNPLQERIVHLDKSNAAVLADIRFADYPLMGQAMAASIPFHQGDLGVWNWLLNVLLVCLILLLSISGLILWWKRRPKRRALAAPPPARPSYSKVAAGLMLLAALCFPLSALAILMIITLDWLVMSRRLALAW</sequence>
<feature type="transmembrane region" description="Helical" evidence="1">
    <location>
        <begin position="214"/>
        <end position="233"/>
    </location>
</feature>
<feature type="transmembrane region" description="Helical" evidence="1">
    <location>
        <begin position="382"/>
        <end position="405"/>
    </location>
</feature>
<keyword evidence="1" id="KW-0812">Transmembrane</keyword>
<keyword evidence="1" id="KW-1133">Transmembrane helix</keyword>
<comment type="caution">
    <text evidence="2">The sequence shown here is derived from an EMBL/GenBank/DDBJ whole genome shotgun (WGS) entry which is preliminary data.</text>
</comment>
<feature type="transmembrane region" description="Helical" evidence="1">
    <location>
        <begin position="426"/>
        <end position="449"/>
    </location>
</feature>
<dbReference type="EMBL" id="JAFKCS010000019">
    <property type="protein sequence ID" value="MBN7821525.1"/>
    <property type="molecule type" value="Genomic_DNA"/>
</dbReference>
<dbReference type="InterPro" id="IPR005625">
    <property type="entry name" value="PepSY-ass_TM"/>
</dbReference>